<proteinExistence type="predicted"/>
<protein>
    <submittedName>
        <fullName evidence="1">Uncharacterized protein</fullName>
    </submittedName>
</protein>
<keyword evidence="2" id="KW-1185">Reference proteome</keyword>
<reference evidence="1" key="1">
    <citation type="submission" date="2021-03" db="EMBL/GenBank/DDBJ databases">
        <authorList>
            <consortium name="DOE Joint Genome Institute"/>
            <person name="Ahrendt S."/>
            <person name="Looney B.P."/>
            <person name="Miyauchi S."/>
            <person name="Morin E."/>
            <person name="Drula E."/>
            <person name="Courty P.E."/>
            <person name="Chicoki N."/>
            <person name="Fauchery L."/>
            <person name="Kohler A."/>
            <person name="Kuo A."/>
            <person name="Labutti K."/>
            <person name="Pangilinan J."/>
            <person name="Lipzen A."/>
            <person name="Riley R."/>
            <person name="Andreopoulos W."/>
            <person name="He G."/>
            <person name="Johnson J."/>
            <person name="Barry K.W."/>
            <person name="Grigoriev I.V."/>
            <person name="Nagy L."/>
            <person name="Hibbett D."/>
            <person name="Henrissat B."/>
            <person name="Matheny P.B."/>
            <person name="Labbe J."/>
            <person name="Martin F."/>
        </authorList>
    </citation>
    <scope>NUCLEOTIDE SEQUENCE</scope>
    <source>
        <strain evidence="1">HHB10654</strain>
    </source>
</reference>
<evidence type="ECO:0000313" key="2">
    <source>
        <dbReference type="Proteomes" id="UP000814140"/>
    </source>
</evidence>
<gene>
    <name evidence="1" type="ORF">BV25DRAFT_292910</name>
</gene>
<name>A0ACB8T675_9AGAM</name>
<sequence length="184" mass="21116">MEPSAPYLQVDLEYNEFFAIERLGDLYIHVSRYSEQADATWEPVLRHIFDTGMDWRQDLYSELTRQFFDALPAGLGIVRALRFSTDVQTPSYHAVPWTSQDWLSFGRRLDDVQEMYAKHGVAMALLGALAMSTETKGAAEWRLDDWETSWEPSASFSCRICPPCMYSASNSMTLWCKPSCCRLS</sequence>
<reference evidence="1" key="2">
    <citation type="journal article" date="2022" name="New Phytol.">
        <title>Evolutionary transition to the ectomycorrhizal habit in the genomes of a hyperdiverse lineage of mushroom-forming fungi.</title>
        <authorList>
            <person name="Looney B."/>
            <person name="Miyauchi S."/>
            <person name="Morin E."/>
            <person name="Drula E."/>
            <person name="Courty P.E."/>
            <person name="Kohler A."/>
            <person name="Kuo A."/>
            <person name="LaButti K."/>
            <person name="Pangilinan J."/>
            <person name="Lipzen A."/>
            <person name="Riley R."/>
            <person name="Andreopoulos W."/>
            <person name="He G."/>
            <person name="Johnson J."/>
            <person name="Nolan M."/>
            <person name="Tritt A."/>
            <person name="Barry K.W."/>
            <person name="Grigoriev I.V."/>
            <person name="Nagy L.G."/>
            <person name="Hibbett D."/>
            <person name="Henrissat B."/>
            <person name="Matheny P.B."/>
            <person name="Labbe J."/>
            <person name="Martin F.M."/>
        </authorList>
    </citation>
    <scope>NUCLEOTIDE SEQUENCE</scope>
    <source>
        <strain evidence="1">HHB10654</strain>
    </source>
</reference>
<accession>A0ACB8T675</accession>
<organism evidence="1 2">
    <name type="scientific">Artomyces pyxidatus</name>
    <dbReference type="NCBI Taxonomy" id="48021"/>
    <lineage>
        <taxon>Eukaryota</taxon>
        <taxon>Fungi</taxon>
        <taxon>Dikarya</taxon>
        <taxon>Basidiomycota</taxon>
        <taxon>Agaricomycotina</taxon>
        <taxon>Agaricomycetes</taxon>
        <taxon>Russulales</taxon>
        <taxon>Auriscalpiaceae</taxon>
        <taxon>Artomyces</taxon>
    </lineage>
</organism>
<evidence type="ECO:0000313" key="1">
    <source>
        <dbReference type="EMBL" id="KAI0064199.1"/>
    </source>
</evidence>
<dbReference type="EMBL" id="MU277199">
    <property type="protein sequence ID" value="KAI0064199.1"/>
    <property type="molecule type" value="Genomic_DNA"/>
</dbReference>
<comment type="caution">
    <text evidence="1">The sequence shown here is derived from an EMBL/GenBank/DDBJ whole genome shotgun (WGS) entry which is preliminary data.</text>
</comment>
<dbReference type="Proteomes" id="UP000814140">
    <property type="component" value="Unassembled WGS sequence"/>
</dbReference>